<feature type="domain" description="ASPIC/UnbV" evidence="3">
    <location>
        <begin position="532"/>
        <end position="600"/>
    </location>
</feature>
<organism evidence="4 5">
    <name type="scientific">Parafilimonas terrae</name>
    <dbReference type="NCBI Taxonomy" id="1465490"/>
    <lineage>
        <taxon>Bacteria</taxon>
        <taxon>Pseudomonadati</taxon>
        <taxon>Bacteroidota</taxon>
        <taxon>Chitinophagia</taxon>
        <taxon>Chitinophagales</taxon>
        <taxon>Chitinophagaceae</taxon>
        <taxon>Parafilimonas</taxon>
    </lineage>
</organism>
<evidence type="ECO:0000313" key="4">
    <source>
        <dbReference type="EMBL" id="SFP61713.1"/>
    </source>
</evidence>
<dbReference type="SUPFAM" id="SSF69318">
    <property type="entry name" value="Integrin alpha N-terminal domain"/>
    <property type="match status" value="3"/>
</dbReference>
<gene>
    <name evidence="4" type="ORF">SAMN05444277_101406</name>
</gene>
<feature type="chain" id="PRO_5011601623" evidence="2">
    <location>
        <begin position="20"/>
        <end position="1190"/>
    </location>
</feature>
<dbReference type="Pfam" id="PF07593">
    <property type="entry name" value="UnbV_ASPIC"/>
    <property type="match status" value="1"/>
</dbReference>
<reference evidence="4 5" key="1">
    <citation type="submission" date="2016-10" db="EMBL/GenBank/DDBJ databases">
        <authorList>
            <person name="de Groot N.N."/>
        </authorList>
    </citation>
    <scope>NUCLEOTIDE SEQUENCE [LARGE SCALE GENOMIC DNA]</scope>
    <source>
        <strain evidence="4 5">DSM 28286</strain>
    </source>
</reference>
<dbReference type="Gene3D" id="2.130.10.130">
    <property type="entry name" value="Integrin alpha, N-terminal"/>
    <property type="match status" value="4"/>
</dbReference>
<dbReference type="Pfam" id="PF01839">
    <property type="entry name" value="FG-GAP"/>
    <property type="match status" value="1"/>
</dbReference>
<dbReference type="RefSeq" id="WP_090653975.1">
    <property type="nucleotide sequence ID" value="NZ_FOXQ01000001.1"/>
</dbReference>
<dbReference type="STRING" id="1465490.SAMN05444277_101406"/>
<protein>
    <submittedName>
        <fullName evidence="4">FG-GAP repeat-containing protein</fullName>
    </submittedName>
</protein>
<dbReference type="InterPro" id="IPR028994">
    <property type="entry name" value="Integrin_alpha_N"/>
</dbReference>
<dbReference type="InterPro" id="IPR027039">
    <property type="entry name" value="Crtac1"/>
</dbReference>
<dbReference type="EMBL" id="FOXQ01000001">
    <property type="protein sequence ID" value="SFP61713.1"/>
    <property type="molecule type" value="Genomic_DNA"/>
</dbReference>
<keyword evidence="1 2" id="KW-0732">Signal</keyword>
<evidence type="ECO:0000313" key="5">
    <source>
        <dbReference type="Proteomes" id="UP000199031"/>
    </source>
</evidence>
<accession>A0A1I5RT96</accession>
<dbReference type="PANTHER" id="PTHR16026:SF0">
    <property type="entry name" value="CARTILAGE ACIDIC PROTEIN 1"/>
    <property type="match status" value="1"/>
</dbReference>
<keyword evidence="5" id="KW-1185">Reference proteome</keyword>
<dbReference type="Pfam" id="PF13517">
    <property type="entry name" value="FG-GAP_3"/>
    <property type="match status" value="4"/>
</dbReference>
<dbReference type="Proteomes" id="UP000199031">
    <property type="component" value="Unassembled WGS sequence"/>
</dbReference>
<proteinExistence type="predicted"/>
<sequence length="1190" mass="132667">MRIVFLSCWLLLAFSFCNKQKTLFSEIPPTKSGISFSNIITENDSINILDYEYVYNGGGVGVGDFNRDGLPDIYFTGSMVSNELYLNEGGLKFRNVTQASNTAGEGKWCNGVSVIDINNDGWPDIFVSATRNSNANDRRSILYMNQGLNKEGIPVFKNEAADYGLDDTSYSTSASFFDYDNDGDLDMFSLVAGKLQGNKNPGGYSYNLNDTSSLNISRLFQNNWDENKQHSYFTDVSKIAGINKSGYGLGINITDINHDGWKDILVSNDYLSGDQLWINNGDGTFSERSKEYFKHTSFSAMGNDVADINNDGLPDIIELDMSPADNYRRKLMMSPNNYQNVLSFERFNYQYQYGHNTLQLNCGNAPGENDSVKKPVFSDIAYFSGIDRTDWSWAPLVADFDNDSYRDIIITNGFPKDLSDQDFIAFRNKLSSVASDDMLIEQMPAAKLKNYAFSNNHNLTFSDVTEAWGIKTPTFSNGAVYVDLDNDGDLDVVTNNINGPASVYRNNLRQQSKAASNYINIKFNGDNKNINGLGALVSIYYNRNKSQFWENTPYRGYLSTVQDVAHFGLDSVTAVDSIVIIWPDHTKQVIKNVKANQTITADKKDAIIQYIFKNHTIDSTALFTNVTTSVNVHYIQSEKDFIDFNIQKLLPHKFSEFGPGMAAGDINGDGLDDLITGGSFYYTGQKFLQQKDGKFLQKDLIGNTINKNAEDEGLLLFDADGDGDLDLYIASGGYETEPGSPAYQDRFYINDGKGNFALDSNALPKNFTSKFCVRAADYDKDGDLDLFVSGRVDPWNYPKPVSSFIFRNDTKNGTVRFVDVTKSVAPSLINIGLTCDAIFSDFNNDGWPDIILAGEWMPITFLQNEKGIFKNVTVTSGISNNIGWWNTIAGGDFDNDGDIDYIAGNTGLNTFYKPSEKYPVSIYAKDFNDDENYDAILSVYLLNNSTEKKMQEFPACSRDDMIRQINTLRKKYNTYKSYATATIDSVLNEEDKKDALIYRANNFASCFIKNDGNGKFTMEQLPAIAQISTLCGMSVEDYDGDGNLDVVINGNNYGIEVSTGRSDALNGLMLKGDGKGNFMAVSILQSGIYIPGNGKSITALKNQKNECLLAASENRGPMRVFYLRNSAICLPARQDEQYAVIKTKDNKSRRQEIYYGASYLSQSSRFILANSSTASICFYNSKGEARLIKY</sequence>
<dbReference type="InterPro" id="IPR011519">
    <property type="entry name" value="UnbV_ASPIC"/>
</dbReference>
<evidence type="ECO:0000259" key="3">
    <source>
        <dbReference type="Pfam" id="PF07593"/>
    </source>
</evidence>
<name>A0A1I5RT96_9BACT</name>
<evidence type="ECO:0000256" key="2">
    <source>
        <dbReference type="SAM" id="SignalP"/>
    </source>
</evidence>
<dbReference type="InterPro" id="IPR013517">
    <property type="entry name" value="FG-GAP"/>
</dbReference>
<dbReference type="OrthoDB" id="600363at2"/>
<dbReference type="AlphaFoldDB" id="A0A1I5RT96"/>
<evidence type="ECO:0000256" key="1">
    <source>
        <dbReference type="ARBA" id="ARBA00022729"/>
    </source>
</evidence>
<dbReference type="PANTHER" id="PTHR16026">
    <property type="entry name" value="CARTILAGE ACIDIC PROTEIN 1"/>
    <property type="match status" value="1"/>
</dbReference>
<feature type="signal peptide" evidence="2">
    <location>
        <begin position="1"/>
        <end position="19"/>
    </location>
</feature>